<proteinExistence type="predicted"/>
<dbReference type="VEuPathDB" id="FungiDB:LEMA_uP070900.1"/>
<protein>
    <submittedName>
        <fullName evidence="1">Predicted protein</fullName>
    </submittedName>
</protein>
<name>E4ZJF1_LEPMJ</name>
<dbReference type="InParanoid" id="E4ZJF1"/>
<evidence type="ECO:0000313" key="1">
    <source>
        <dbReference type="EMBL" id="CBX91582.1"/>
    </source>
</evidence>
<gene>
    <name evidence="1" type="ORF">LEMA_uP070900.1</name>
</gene>
<evidence type="ECO:0000313" key="2">
    <source>
        <dbReference type="Proteomes" id="UP000002668"/>
    </source>
</evidence>
<dbReference type="Proteomes" id="UP000002668">
    <property type="component" value="Genome"/>
</dbReference>
<accession>E4ZJF1</accession>
<dbReference type="EMBL" id="FP929072">
    <property type="protein sequence ID" value="CBX91582.1"/>
    <property type="molecule type" value="Genomic_DNA"/>
</dbReference>
<sequence length="66" mass="7744">MVNEDPTTQQQRRDCPNVHMSMHGKSAVAWRRCRIVIPIYSHPHWHRRLGIALTWPSCGRSCMYIA</sequence>
<dbReference type="HOGENOM" id="CLU_2831624_0_0_1"/>
<dbReference type="AlphaFoldDB" id="E4ZJF1"/>
<organism evidence="2">
    <name type="scientific">Leptosphaeria maculans (strain JN3 / isolate v23.1.3 / race Av1-4-5-6-7-8)</name>
    <name type="common">Blackleg fungus</name>
    <name type="synonym">Phoma lingam</name>
    <dbReference type="NCBI Taxonomy" id="985895"/>
    <lineage>
        <taxon>Eukaryota</taxon>
        <taxon>Fungi</taxon>
        <taxon>Dikarya</taxon>
        <taxon>Ascomycota</taxon>
        <taxon>Pezizomycotina</taxon>
        <taxon>Dothideomycetes</taxon>
        <taxon>Pleosporomycetidae</taxon>
        <taxon>Pleosporales</taxon>
        <taxon>Pleosporineae</taxon>
        <taxon>Leptosphaeriaceae</taxon>
        <taxon>Plenodomus</taxon>
        <taxon>Plenodomus lingam/Leptosphaeria maculans species complex</taxon>
    </lineage>
</organism>
<keyword evidence="2" id="KW-1185">Reference proteome</keyword>
<reference evidence="2" key="1">
    <citation type="journal article" date="2011" name="Nat. Commun.">
        <title>Effector diversification within compartments of the Leptosphaeria maculans genome affected by Repeat-Induced Point mutations.</title>
        <authorList>
            <person name="Rouxel T."/>
            <person name="Grandaubert J."/>
            <person name="Hane J.K."/>
            <person name="Hoede C."/>
            <person name="van de Wouw A.P."/>
            <person name="Couloux A."/>
            <person name="Dominguez V."/>
            <person name="Anthouard V."/>
            <person name="Bally P."/>
            <person name="Bourras S."/>
            <person name="Cozijnsen A.J."/>
            <person name="Ciuffetti L.M."/>
            <person name="Degrave A."/>
            <person name="Dilmaghani A."/>
            <person name="Duret L."/>
            <person name="Fudal I."/>
            <person name="Goodwin S.B."/>
            <person name="Gout L."/>
            <person name="Glaser N."/>
            <person name="Linglin J."/>
            <person name="Kema G.H.J."/>
            <person name="Lapalu N."/>
            <person name="Lawrence C.B."/>
            <person name="May K."/>
            <person name="Meyer M."/>
            <person name="Ollivier B."/>
            <person name="Poulain J."/>
            <person name="Schoch C.L."/>
            <person name="Simon A."/>
            <person name="Spatafora J.W."/>
            <person name="Stachowiak A."/>
            <person name="Turgeon B.G."/>
            <person name="Tyler B.M."/>
            <person name="Vincent D."/>
            <person name="Weissenbach J."/>
            <person name="Amselem J."/>
            <person name="Quesneville H."/>
            <person name="Oliver R.P."/>
            <person name="Wincker P."/>
            <person name="Balesdent M.-H."/>
            <person name="Howlett B.J."/>
        </authorList>
    </citation>
    <scope>NUCLEOTIDE SEQUENCE [LARGE SCALE GENOMIC DNA]</scope>
    <source>
        <strain evidence="2">JN3 / isolate v23.1.3 / race Av1-4-5-6-7-8</strain>
    </source>
</reference>